<evidence type="ECO:0000256" key="10">
    <source>
        <dbReference type="SAM" id="Phobius"/>
    </source>
</evidence>
<dbReference type="EMBL" id="VBPA01000346">
    <property type="protein sequence ID" value="TMQ69055.1"/>
    <property type="molecule type" value="Genomic_DNA"/>
</dbReference>
<evidence type="ECO:0000313" key="13">
    <source>
        <dbReference type="EMBL" id="TMQ69055.1"/>
    </source>
</evidence>
<evidence type="ECO:0000259" key="11">
    <source>
        <dbReference type="Pfam" id="PF02687"/>
    </source>
</evidence>
<keyword evidence="6 10" id="KW-0812">Transmembrane</keyword>
<evidence type="ECO:0000259" key="12">
    <source>
        <dbReference type="Pfam" id="PF18075"/>
    </source>
</evidence>
<evidence type="ECO:0000256" key="1">
    <source>
        <dbReference type="ARBA" id="ARBA00004651"/>
    </source>
</evidence>
<name>A0A538TZH5_UNCEI</name>
<protein>
    <recommendedName>
        <fullName evidence="3">Cell division protein FtsX</fullName>
    </recommendedName>
</protein>
<dbReference type="InterPro" id="IPR003838">
    <property type="entry name" value="ABC3_permease_C"/>
</dbReference>
<dbReference type="GO" id="GO:0005886">
    <property type="term" value="C:plasma membrane"/>
    <property type="evidence" value="ECO:0007669"/>
    <property type="project" value="UniProtKB-SubCell"/>
</dbReference>
<reference evidence="13 14" key="1">
    <citation type="journal article" date="2019" name="Nat. Microbiol.">
        <title>Mediterranean grassland soil C-N compound turnover is dependent on rainfall and depth, and is mediated by genomically divergent microorganisms.</title>
        <authorList>
            <person name="Diamond S."/>
            <person name="Andeer P.F."/>
            <person name="Li Z."/>
            <person name="Crits-Christoph A."/>
            <person name="Burstein D."/>
            <person name="Anantharaman K."/>
            <person name="Lane K.R."/>
            <person name="Thomas B.C."/>
            <person name="Pan C."/>
            <person name="Northen T.R."/>
            <person name="Banfield J.F."/>
        </authorList>
    </citation>
    <scope>NUCLEOTIDE SEQUENCE [LARGE SCALE GENOMIC DNA]</scope>
    <source>
        <strain evidence="13">WS_10</strain>
    </source>
</reference>
<keyword evidence="7 10" id="KW-1133">Transmembrane helix</keyword>
<evidence type="ECO:0000313" key="14">
    <source>
        <dbReference type="Proteomes" id="UP000319836"/>
    </source>
</evidence>
<dbReference type="InterPro" id="IPR040690">
    <property type="entry name" value="FtsX_ECD"/>
</dbReference>
<dbReference type="AlphaFoldDB" id="A0A538TZH5"/>
<comment type="caution">
    <text evidence="13">The sequence shown here is derived from an EMBL/GenBank/DDBJ whole genome shotgun (WGS) entry which is preliminary data.</text>
</comment>
<dbReference type="Pfam" id="PF18075">
    <property type="entry name" value="FtsX_ECD"/>
    <property type="match status" value="1"/>
</dbReference>
<comment type="subcellular location">
    <subcellularLocation>
        <location evidence="1">Cell membrane</location>
        <topology evidence="1">Multi-pass membrane protein</topology>
    </subcellularLocation>
</comment>
<keyword evidence="8 10" id="KW-0472">Membrane</keyword>
<gene>
    <name evidence="13" type="ORF">E6K80_12985</name>
</gene>
<organism evidence="13 14">
    <name type="scientific">Eiseniibacteriota bacterium</name>
    <dbReference type="NCBI Taxonomy" id="2212470"/>
    <lineage>
        <taxon>Bacteria</taxon>
        <taxon>Candidatus Eiseniibacteriota</taxon>
    </lineage>
</organism>
<dbReference type="Proteomes" id="UP000319836">
    <property type="component" value="Unassembled WGS sequence"/>
</dbReference>
<proteinExistence type="inferred from homology"/>
<comment type="similarity">
    <text evidence="2">Belongs to the ABC-4 integral membrane protein family. FtsX subfamily.</text>
</comment>
<feature type="transmembrane region" description="Helical" evidence="10">
    <location>
        <begin position="165"/>
        <end position="185"/>
    </location>
</feature>
<feature type="transmembrane region" description="Helical" evidence="10">
    <location>
        <begin position="20"/>
        <end position="40"/>
    </location>
</feature>
<evidence type="ECO:0000256" key="8">
    <source>
        <dbReference type="ARBA" id="ARBA00023136"/>
    </source>
</evidence>
<feature type="domain" description="ABC3 transporter permease C-terminal" evidence="11">
    <location>
        <begin position="171"/>
        <end position="245"/>
    </location>
</feature>
<dbReference type="PANTHER" id="PTHR47755:SF1">
    <property type="entry name" value="CELL DIVISION PROTEIN FTSX"/>
    <property type="match status" value="1"/>
</dbReference>
<dbReference type="GO" id="GO:0051301">
    <property type="term" value="P:cell division"/>
    <property type="evidence" value="ECO:0007669"/>
    <property type="project" value="UniProtKB-KW"/>
</dbReference>
<sequence length="266" mass="29556">MHLFYFREAWRSFKHHRGLGYTAIFSITAALALTGLFVLLAHNARVALELVVDRREMVVYLNDGLTPPQRDALIGRLQQLYGNVTYVSKEQAWKEFSEQVGDPGLLEAVDVNPLPASLRIKLRPELLNYAAMETAARQVSQFPEVEDVRYGGDWVRRLDQIKNGLVHAAIMVGAVVALAVVFVLYNTIRLTVLARRPQVEIMSRLGATDRFIAAPYVIEAMLEALIAGLIALALVFVFQLFLGAVVMLGWLAALLALTRVLRSVGA</sequence>
<evidence type="ECO:0000256" key="4">
    <source>
        <dbReference type="ARBA" id="ARBA00022475"/>
    </source>
</evidence>
<evidence type="ECO:0000256" key="2">
    <source>
        <dbReference type="ARBA" id="ARBA00007379"/>
    </source>
</evidence>
<dbReference type="PANTHER" id="PTHR47755">
    <property type="entry name" value="CELL DIVISION PROTEIN FTSX"/>
    <property type="match status" value="1"/>
</dbReference>
<accession>A0A538TZH5</accession>
<dbReference type="InterPro" id="IPR004513">
    <property type="entry name" value="FtsX"/>
</dbReference>
<evidence type="ECO:0000256" key="5">
    <source>
        <dbReference type="ARBA" id="ARBA00022618"/>
    </source>
</evidence>
<evidence type="ECO:0000256" key="6">
    <source>
        <dbReference type="ARBA" id="ARBA00022692"/>
    </source>
</evidence>
<dbReference type="Pfam" id="PF02687">
    <property type="entry name" value="FtsX"/>
    <property type="match status" value="1"/>
</dbReference>
<evidence type="ECO:0000256" key="7">
    <source>
        <dbReference type="ARBA" id="ARBA00022989"/>
    </source>
</evidence>
<feature type="domain" description="FtsX extracellular" evidence="12">
    <location>
        <begin position="56"/>
        <end position="148"/>
    </location>
</feature>
<keyword evidence="5" id="KW-0132">Cell division</keyword>
<dbReference type="PIRSF" id="PIRSF003097">
    <property type="entry name" value="FtsX"/>
    <property type="match status" value="1"/>
</dbReference>
<evidence type="ECO:0000256" key="3">
    <source>
        <dbReference type="ARBA" id="ARBA00021907"/>
    </source>
</evidence>
<evidence type="ECO:0000256" key="9">
    <source>
        <dbReference type="ARBA" id="ARBA00023306"/>
    </source>
</evidence>
<keyword evidence="4" id="KW-1003">Cell membrane</keyword>
<dbReference type="Gene3D" id="3.30.70.3040">
    <property type="match status" value="1"/>
</dbReference>
<keyword evidence="9" id="KW-0131">Cell cycle</keyword>
<feature type="transmembrane region" description="Helical" evidence="10">
    <location>
        <begin position="224"/>
        <end position="257"/>
    </location>
</feature>